<dbReference type="CDD" id="cd06089">
    <property type="entry name" value="KOW_RPL26"/>
    <property type="match status" value="1"/>
</dbReference>
<comment type="similarity">
    <text evidence="1 4">Belongs to the universal ribosomal protein uL24 family.</text>
</comment>
<dbReference type="GO" id="GO:0003735">
    <property type="term" value="F:structural constituent of ribosome"/>
    <property type="evidence" value="ECO:0007669"/>
    <property type="project" value="UniProtKB-UniRule"/>
</dbReference>
<dbReference type="SUPFAM" id="SSF50104">
    <property type="entry name" value="Translation proteins SH3-like domain"/>
    <property type="match status" value="1"/>
</dbReference>
<proteinExistence type="inferred from homology"/>
<keyword evidence="2 4" id="KW-0689">Ribosomal protein</keyword>
<dbReference type="GO" id="GO:0019843">
    <property type="term" value="F:rRNA binding"/>
    <property type="evidence" value="ECO:0007669"/>
    <property type="project" value="UniProtKB-UniRule"/>
</dbReference>
<dbReference type="InterPro" id="IPR041988">
    <property type="entry name" value="Ribosomal_uL24_KOW"/>
</dbReference>
<evidence type="ECO:0000256" key="3">
    <source>
        <dbReference type="ARBA" id="ARBA00023274"/>
    </source>
</evidence>
<sequence length="120" mass="13478">MTEQPHKQRKRQANASLHERHAQVRSTLTGDLREEYGQRSVRVNEGDTVEVMRGDYAGETGEVVNVDLKDASLFVEDVTLETADGEEVPRPLDASNVRVTALDLDDERRVERLESEADTA</sequence>
<dbReference type="InterPro" id="IPR008991">
    <property type="entry name" value="Translation_prot_SH3-like_sf"/>
</dbReference>
<name>A0A2R4X2G6_9EURY</name>
<evidence type="ECO:0000256" key="2">
    <source>
        <dbReference type="ARBA" id="ARBA00022980"/>
    </source>
</evidence>
<dbReference type="EMBL" id="CP028858">
    <property type="protein sequence ID" value="AWB27913.1"/>
    <property type="molecule type" value="Genomic_DNA"/>
</dbReference>
<dbReference type="HAMAP" id="MF_01326_A">
    <property type="entry name" value="Ribosomal_uL24_A"/>
    <property type="match status" value="1"/>
</dbReference>
<comment type="function">
    <text evidence="4">One of two assembly initiator proteins, it binds directly to the 5'-end of the 23S rRNA, where it nucleates assembly of the 50S subunit.</text>
</comment>
<dbReference type="Pfam" id="PF16906">
    <property type="entry name" value="Ribosomal_L26"/>
    <property type="match status" value="1"/>
</dbReference>
<evidence type="ECO:0000256" key="1">
    <source>
        <dbReference type="ARBA" id="ARBA00010618"/>
    </source>
</evidence>
<dbReference type="InterPro" id="IPR005824">
    <property type="entry name" value="KOW"/>
</dbReference>
<comment type="function">
    <text evidence="4">Located at the polypeptide exit tunnel on the outside of the subunit.</text>
</comment>
<dbReference type="RefSeq" id="WP_108382785.1">
    <property type="nucleotide sequence ID" value="NZ_CP028858.1"/>
</dbReference>
<dbReference type="InterPro" id="IPR014722">
    <property type="entry name" value="Rib_uL2_dom2"/>
</dbReference>
<evidence type="ECO:0000313" key="8">
    <source>
        <dbReference type="Proteomes" id="UP000244727"/>
    </source>
</evidence>
<evidence type="ECO:0000259" key="6">
    <source>
        <dbReference type="SMART" id="SM00739"/>
    </source>
</evidence>
<gene>
    <name evidence="4" type="primary">rpl24</name>
    <name evidence="7" type="ORF">HARCEL1_09410</name>
</gene>
<dbReference type="PROSITE" id="PS01108">
    <property type="entry name" value="RIBOSOMAL_L24"/>
    <property type="match status" value="1"/>
</dbReference>
<dbReference type="NCBIfam" id="TIGR01080">
    <property type="entry name" value="rplX_A_E"/>
    <property type="match status" value="1"/>
</dbReference>
<comment type="subunit">
    <text evidence="4">Part of the 50S ribosomal subunit.</text>
</comment>
<dbReference type="GO" id="GO:0015934">
    <property type="term" value="C:large ribosomal subunit"/>
    <property type="evidence" value="ECO:0007669"/>
    <property type="project" value="UniProtKB-UniRule"/>
</dbReference>
<dbReference type="Proteomes" id="UP000244727">
    <property type="component" value="Chromosome"/>
</dbReference>
<reference evidence="7 8" key="1">
    <citation type="submission" date="2018-04" db="EMBL/GenBank/DDBJ databases">
        <title>Halococcoides cellulosivorans gen. nov., sp. nov., an extremely halophilic cellulose-utilizing haloarchaeon from hypersaline lakes.</title>
        <authorList>
            <person name="Sorokin D.Y."/>
            <person name="Toshchakov S.V."/>
            <person name="Samarov N.I."/>
            <person name="Korzhenkov A."/>
            <person name="Kublanov I.V."/>
        </authorList>
    </citation>
    <scope>NUCLEOTIDE SEQUENCE [LARGE SCALE GENOMIC DNA]</scope>
    <source>
        <strain evidence="7 8">HArcel1</strain>
    </source>
</reference>
<keyword evidence="3 4" id="KW-0687">Ribonucleoprotein</keyword>
<dbReference type="PANTHER" id="PTHR11143">
    <property type="entry name" value="60S RIBOSOMAL PROTEIN L26 FAMILY MEMBER"/>
    <property type="match status" value="1"/>
</dbReference>
<feature type="domain" description="KOW" evidence="6">
    <location>
        <begin position="42"/>
        <end position="69"/>
    </location>
</feature>
<evidence type="ECO:0000256" key="5">
    <source>
        <dbReference type="SAM" id="MobiDB-lite"/>
    </source>
</evidence>
<evidence type="ECO:0000313" key="7">
    <source>
        <dbReference type="EMBL" id="AWB27913.1"/>
    </source>
</evidence>
<dbReference type="Pfam" id="PF00467">
    <property type="entry name" value="KOW"/>
    <property type="match status" value="1"/>
</dbReference>
<protein>
    <recommendedName>
        <fullName evidence="4">Large ribosomal subunit protein uL24</fullName>
    </recommendedName>
</protein>
<dbReference type="Gene3D" id="2.30.30.30">
    <property type="match status" value="1"/>
</dbReference>
<keyword evidence="8" id="KW-1185">Reference proteome</keyword>
<dbReference type="SMART" id="SM00739">
    <property type="entry name" value="KOW"/>
    <property type="match status" value="1"/>
</dbReference>
<accession>A0A2R4X2G6</accession>
<organism evidence="7 8">
    <name type="scientific">Halococcoides cellulosivorans</name>
    <dbReference type="NCBI Taxonomy" id="1679096"/>
    <lineage>
        <taxon>Archaea</taxon>
        <taxon>Methanobacteriati</taxon>
        <taxon>Methanobacteriota</taxon>
        <taxon>Stenosarchaea group</taxon>
        <taxon>Halobacteria</taxon>
        <taxon>Halobacteriales</taxon>
        <taxon>Haloarculaceae</taxon>
        <taxon>Halococcoides</taxon>
    </lineage>
</organism>
<dbReference type="GO" id="GO:0006412">
    <property type="term" value="P:translation"/>
    <property type="evidence" value="ECO:0007669"/>
    <property type="project" value="UniProtKB-UniRule"/>
</dbReference>
<evidence type="ECO:0000256" key="4">
    <source>
        <dbReference type="HAMAP-Rule" id="MF_01326"/>
    </source>
</evidence>
<dbReference type="InterPro" id="IPR005825">
    <property type="entry name" value="Ribosomal_uL24_CS"/>
</dbReference>
<feature type="region of interest" description="Disordered" evidence="5">
    <location>
        <begin position="1"/>
        <end position="39"/>
    </location>
</feature>
<dbReference type="KEGG" id="harc:HARCEL1_09410"/>
<dbReference type="AlphaFoldDB" id="A0A2R4X2G6"/>
<dbReference type="GeneID" id="36512723"/>
<keyword evidence="4" id="KW-0699">rRNA-binding</keyword>
<keyword evidence="4" id="KW-0694">RNA-binding</keyword>
<dbReference type="InterPro" id="IPR005756">
    <property type="entry name" value="Ribosomal_uL24_euk/arc"/>
</dbReference>